<evidence type="ECO:0000256" key="2">
    <source>
        <dbReference type="SAM" id="MobiDB-lite"/>
    </source>
</evidence>
<dbReference type="AlphaFoldDB" id="A0A2K3N3Q8"/>
<feature type="domain" description="CCHC-type" evidence="3">
    <location>
        <begin position="55"/>
        <end position="68"/>
    </location>
</feature>
<organism evidence="4 5">
    <name type="scientific">Trifolium pratense</name>
    <name type="common">Red clover</name>
    <dbReference type="NCBI Taxonomy" id="57577"/>
    <lineage>
        <taxon>Eukaryota</taxon>
        <taxon>Viridiplantae</taxon>
        <taxon>Streptophyta</taxon>
        <taxon>Embryophyta</taxon>
        <taxon>Tracheophyta</taxon>
        <taxon>Spermatophyta</taxon>
        <taxon>Magnoliopsida</taxon>
        <taxon>eudicotyledons</taxon>
        <taxon>Gunneridae</taxon>
        <taxon>Pentapetalae</taxon>
        <taxon>rosids</taxon>
        <taxon>fabids</taxon>
        <taxon>Fabales</taxon>
        <taxon>Fabaceae</taxon>
        <taxon>Papilionoideae</taxon>
        <taxon>50 kb inversion clade</taxon>
        <taxon>NPAAA clade</taxon>
        <taxon>Hologalegina</taxon>
        <taxon>IRL clade</taxon>
        <taxon>Trifolieae</taxon>
        <taxon>Trifolium</taxon>
    </lineage>
</organism>
<reference evidence="4 5" key="1">
    <citation type="journal article" date="2014" name="Am. J. Bot.">
        <title>Genome assembly and annotation for red clover (Trifolium pratense; Fabaceae).</title>
        <authorList>
            <person name="Istvanek J."/>
            <person name="Jaros M."/>
            <person name="Krenek A."/>
            <person name="Repkova J."/>
        </authorList>
    </citation>
    <scope>NUCLEOTIDE SEQUENCE [LARGE SCALE GENOMIC DNA]</scope>
    <source>
        <strain evidence="5">cv. Tatra</strain>
        <tissue evidence="4">Young leaves</tissue>
    </source>
</reference>
<sequence>MVGNPIKVDLYTLKVARGRFTRMCVEVDLTKPVVGRVGINEEWYQVQYEGLHIICTQCGCYGHLLKDCTLQKKKIATERVHEDEERVEPINEVNNTSGPDQVCNEPSQKTSEPDKELRVSSIFCWQKLEDFLEAFGLCGTY</sequence>
<evidence type="ECO:0000313" key="5">
    <source>
        <dbReference type="Proteomes" id="UP000236291"/>
    </source>
</evidence>
<proteinExistence type="predicted"/>
<keyword evidence="1" id="KW-0862">Zinc</keyword>
<dbReference type="PANTHER" id="PTHR31286:SF171">
    <property type="entry name" value="CCHC-TYPE DOMAIN-CONTAINING PROTEIN"/>
    <property type="match status" value="1"/>
</dbReference>
<keyword evidence="1" id="KW-0479">Metal-binding</keyword>
<keyword evidence="1" id="KW-0863">Zinc-finger</keyword>
<dbReference type="PANTHER" id="PTHR31286">
    <property type="entry name" value="GLYCINE-RICH CELL WALL STRUCTURAL PROTEIN 1.8-LIKE"/>
    <property type="match status" value="1"/>
</dbReference>
<reference evidence="4 5" key="2">
    <citation type="journal article" date="2017" name="Front. Plant Sci.">
        <title>Gene Classification and Mining of Molecular Markers Useful in Red Clover (Trifolium pratense) Breeding.</title>
        <authorList>
            <person name="Istvanek J."/>
            <person name="Dluhosova J."/>
            <person name="Dluhos P."/>
            <person name="Patkova L."/>
            <person name="Nedelnik J."/>
            <person name="Repkova J."/>
        </authorList>
    </citation>
    <scope>NUCLEOTIDE SEQUENCE [LARGE SCALE GENOMIC DNA]</scope>
    <source>
        <strain evidence="5">cv. Tatra</strain>
        <tissue evidence="4">Young leaves</tissue>
    </source>
</reference>
<dbReference type="STRING" id="57577.A0A2K3N3Q8"/>
<accession>A0A2K3N3Q8</accession>
<name>A0A2K3N3Q8_TRIPR</name>
<evidence type="ECO:0000259" key="3">
    <source>
        <dbReference type="PROSITE" id="PS50158"/>
    </source>
</evidence>
<feature type="region of interest" description="Disordered" evidence="2">
    <location>
        <begin position="81"/>
        <end position="114"/>
    </location>
</feature>
<dbReference type="GO" id="GO:0008270">
    <property type="term" value="F:zinc ion binding"/>
    <property type="evidence" value="ECO:0007669"/>
    <property type="project" value="UniProtKB-KW"/>
</dbReference>
<dbReference type="InterPro" id="IPR001878">
    <property type="entry name" value="Znf_CCHC"/>
</dbReference>
<gene>
    <name evidence="4" type="ORF">L195_g020923</name>
</gene>
<dbReference type="Proteomes" id="UP000236291">
    <property type="component" value="Unassembled WGS sequence"/>
</dbReference>
<comment type="caution">
    <text evidence="4">The sequence shown here is derived from an EMBL/GenBank/DDBJ whole genome shotgun (WGS) entry which is preliminary data.</text>
</comment>
<evidence type="ECO:0000256" key="1">
    <source>
        <dbReference type="PROSITE-ProRule" id="PRU00047"/>
    </source>
</evidence>
<evidence type="ECO:0000313" key="4">
    <source>
        <dbReference type="EMBL" id="PNX97690.1"/>
    </source>
</evidence>
<dbReference type="PROSITE" id="PS50158">
    <property type="entry name" value="ZF_CCHC"/>
    <property type="match status" value="1"/>
</dbReference>
<dbReference type="InterPro" id="IPR040256">
    <property type="entry name" value="At4g02000-like"/>
</dbReference>
<dbReference type="GO" id="GO:0003676">
    <property type="term" value="F:nucleic acid binding"/>
    <property type="evidence" value="ECO:0007669"/>
    <property type="project" value="InterPro"/>
</dbReference>
<feature type="compositionally biased region" description="Polar residues" evidence="2">
    <location>
        <begin position="92"/>
        <end position="110"/>
    </location>
</feature>
<dbReference type="EMBL" id="ASHM01015829">
    <property type="protein sequence ID" value="PNX97690.1"/>
    <property type="molecule type" value="Genomic_DNA"/>
</dbReference>
<protein>
    <recommendedName>
        <fullName evidence="3">CCHC-type domain-containing protein</fullName>
    </recommendedName>
</protein>